<dbReference type="InterPro" id="IPR018666">
    <property type="entry name" value="DUF2125"/>
</dbReference>
<keyword evidence="2" id="KW-1185">Reference proteome</keyword>
<dbReference type="EMBL" id="JALZWP010000010">
    <property type="protein sequence ID" value="MCL1629306.1"/>
    <property type="molecule type" value="Genomic_DNA"/>
</dbReference>
<gene>
    <name evidence="1" type="ORF">M3N55_11230</name>
</gene>
<dbReference type="Proteomes" id="UP001202550">
    <property type="component" value="Unassembled WGS sequence"/>
</dbReference>
<organism evidence="1 2">
    <name type="scientific">Roseinatronobacter domitianus</name>
    <dbReference type="NCBI Taxonomy" id="2940293"/>
    <lineage>
        <taxon>Bacteria</taxon>
        <taxon>Pseudomonadati</taxon>
        <taxon>Pseudomonadota</taxon>
        <taxon>Alphaproteobacteria</taxon>
        <taxon>Rhodobacterales</taxon>
        <taxon>Paracoccaceae</taxon>
        <taxon>Roseinatronobacter</taxon>
    </lineage>
</organism>
<protein>
    <submittedName>
        <fullName evidence="1">DUF2125 domain-containing protein</fullName>
    </submittedName>
</protein>
<comment type="caution">
    <text evidence="1">The sequence shown here is derived from an EMBL/GenBank/DDBJ whole genome shotgun (WGS) entry which is preliminary data.</text>
</comment>
<evidence type="ECO:0000313" key="1">
    <source>
        <dbReference type="EMBL" id="MCL1629306.1"/>
    </source>
</evidence>
<proteinExistence type="predicted"/>
<reference evidence="1 2" key="1">
    <citation type="submission" date="2022-05" db="EMBL/GenBank/DDBJ databases">
        <title>Seasonal and diel survey of microbial diversity of the Tyrrhenian coast.</title>
        <authorList>
            <person name="Gattoni G."/>
            <person name="Corral P."/>
        </authorList>
    </citation>
    <scope>NUCLEOTIDE SEQUENCE [LARGE SCALE GENOMIC DNA]</scope>
    <source>
        <strain evidence="1 2">V10</strain>
    </source>
</reference>
<accession>A0ABT0M382</accession>
<name>A0ABT0M382_9RHOB</name>
<evidence type="ECO:0000313" key="2">
    <source>
        <dbReference type="Proteomes" id="UP001202550"/>
    </source>
</evidence>
<dbReference type="RefSeq" id="WP_249058938.1">
    <property type="nucleotide sequence ID" value="NZ_JALZWP010000010.1"/>
</dbReference>
<sequence length="293" mass="31079">MRGFLGLVIVGGVLCAGWFGVAQLLRMAPDHLQARGAEVQSLAVAGFPLRFDLALDRPALPAQGWSADAAHLSLPSYWPFHASGTLSGGHTLTRPGATWRMDGPDMPVAASVTPGLVLRTATLQGHDLTLRGPLSGRLDSVALSLSPTDDPLMRAVTLDMDGLNFGGLEILSASVRAQLHFTTPPRLTTRPSLQRITAARARIDMGTTQAEISGTLERGADGQLNGTLPLTVTNWQPLLAQMQQTGLLPPNQAQMVMMMAQGMSHGTTLSLPLNVRASVIYLGPLALFDLGRI</sequence>
<dbReference type="Pfam" id="PF09898">
    <property type="entry name" value="DUF2125"/>
    <property type="match status" value="1"/>
</dbReference>